<dbReference type="CDD" id="cd10208">
    <property type="entry name" value="ASKHA_NBD_ScArp9-like"/>
    <property type="match status" value="1"/>
</dbReference>
<dbReference type="SUPFAM" id="SSF53067">
    <property type="entry name" value="Actin-like ATPase domain"/>
    <property type="match status" value="2"/>
</dbReference>
<evidence type="ECO:0000313" key="3">
    <source>
        <dbReference type="EMBL" id="CAL1714958.1"/>
    </source>
</evidence>
<accession>A0ABP1E6V5</accession>
<reference evidence="4" key="1">
    <citation type="submission" date="2024-04" db="EMBL/GenBank/DDBJ databases">
        <authorList>
            <person name="Shaw F."/>
            <person name="Minotto A."/>
        </authorList>
    </citation>
    <scope>NUCLEOTIDE SEQUENCE [LARGE SCALE GENOMIC DNA]</scope>
</reference>
<comment type="similarity">
    <text evidence="1">Belongs to the actin family.</text>
</comment>
<dbReference type="InterPro" id="IPR043129">
    <property type="entry name" value="ATPase_NBD"/>
</dbReference>
<gene>
    <name evidence="3" type="ORF">GFSPODELE1_LOCUS9996</name>
</gene>
<feature type="region of interest" description="Disordered" evidence="2">
    <location>
        <begin position="51"/>
        <end position="74"/>
    </location>
</feature>
<protein>
    <recommendedName>
        <fullName evidence="5">Actin-related protein</fullName>
    </recommendedName>
</protein>
<proteinExistence type="inferred from homology"/>
<evidence type="ECO:0000256" key="1">
    <source>
        <dbReference type="RuleBase" id="RU000487"/>
    </source>
</evidence>
<dbReference type="EMBL" id="OZ037951">
    <property type="protein sequence ID" value="CAL1714958.1"/>
    <property type="molecule type" value="Genomic_DNA"/>
</dbReference>
<evidence type="ECO:0000313" key="4">
    <source>
        <dbReference type="Proteomes" id="UP001497453"/>
    </source>
</evidence>
<sequence length="501" mass="54599">MSAFRDSTVVMIDTSRTSLRAGHGLHDLLKTPSVEIPARVGLRRAVLEAASELTNGSNENGESTQPKASSSKTPSINAKVTDYLVGSQLDEALASGQDIVVFWPFAEGDISDWTQAEALWKHVLFSQLQLRRVLMESPVLLSIQAGLSRDAHERLCQIFFERFNVAGFAILERPMAQFYAAIAGNDLSGVVVDIGQDYTDITPILDGFIVQRARESLPYGISHCERYLAYLLRSSPGVMNALFPPSGEPITPEAQESTLVELAHHIWQEGLVKVLAEGEAADIEEEGITDIAAVLVAGKEKAVIESGMKKRQNAKATAAEQARAREIEAMDLVTVEFRGLSLTLGKERHRFCEPLFDPTLLTNIPGAYKDTMMPLASAVGHAVSKVEVDNRQYVWQGLLVTGDITNKIKGLGTALQARLQPFILSAADQANDVQPRSIRVIKVPDYFAEYRDKGDGLASFLGLSIVAKLVFTDSSGKNFVSKADYVESGPKVILDMSPALL</sequence>
<dbReference type="Pfam" id="PF00022">
    <property type="entry name" value="Actin"/>
    <property type="match status" value="1"/>
</dbReference>
<dbReference type="InterPro" id="IPR004000">
    <property type="entry name" value="Actin"/>
</dbReference>
<evidence type="ECO:0000256" key="2">
    <source>
        <dbReference type="SAM" id="MobiDB-lite"/>
    </source>
</evidence>
<dbReference type="Gene3D" id="3.30.420.40">
    <property type="match status" value="3"/>
</dbReference>
<dbReference type="SMART" id="SM00268">
    <property type="entry name" value="ACTIN"/>
    <property type="match status" value="1"/>
</dbReference>
<name>A0ABP1E6V5_9APHY</name>
<feature type="compositionally biased region" description="Polar residues" evidence="2">
    <location>
        <begin position="52"/>
        <end position="74"/>
    </location>
</feature>
<dbReference type="PANTHER" id="PTHR11937">
    <property type="entry name" value="ACTIN"/>
    <property type="match status" value="1"/>
</dbReference>
<keyword evidence="4" id="KW-1185">Reference proteome</keyword>
<dbReference type="Proteomes" id="UP001497453">
    <property type="component" value="Chromosome 8"/>
</dbReference>
<organism evidence="3 4">
    <name type="scientific">Somion occarium</name>
    <dbReference type="NCBI Taxonomy" id="3059160"/>
    <lineage>
        <taxon>Eukaryota</taxon>
        <taxon>Fungi</taxon>
        <taxon>Dikarya</taxon>
        <taxon>Basidiomycota</taxon>
        <taxon>Agaricomycotina</taxon>
        <taxon>Agaricomycetes</taxon>
        <taxon>Polyporales</taxon>
        <taxon>Cerrenaceae</taxon>
        <taxon>Somion</taxon>
    </lineage>
</organism>
<evidence type="ECO:0008006" key="5">
    <source>
        <dbReference type="Google" id="ProtNLM"/>
    </source>
</evidence>